<sequence length="99" mass="10888">MFSSRGASQSAKGKRKAMNDIRSICLRLLVRLAVRSGPANIVLDTLAKKAQADSFEQYSDVDTISELDYHIASIIRWVDPNGDILGDFGNEEVCSLNTL</sequence>
<dbReference type="EMBL" id="LNFP01000072">
    <property type="protein sequence ID" value="KUF98353.1"/>
    <property type="molecule type" value="Genomic_DNA"/>
</dbReference>
<gene>
    <name evidence="1" type="ORF">AM588_10010937</name>
</gene>
<keyword evidence="1" id="KW-0418">Kinase</keyword>
<dbReference type="GO" id="GO:0016301">
    <property type="term" value="F:kinase activity"/>
    <property type="evidence" value="ECO:0007669"/>
    <property type="project" value="UniProtKB-KW"/>
</dbReference>
<name>A0A0W8DPS4_PHYNI</name>
<proteinExistence type="predicted"/>
<dbReference type="Proteomes" id="UP000054636">
    <property type="component" value="Unassembled WGS sequence"/>
</dbReference>
<reference evidence="1 2" key="1">
    <citation type="submission" date="2015-11" db="EMBL/GenBank/DDBJ databases">
        <title>Genomes and virulence difference between two physiological races of Phytophthora nicotianae.</title>
        <authorList>
            <person name="Liu H."/>
            <person name="Ma X."/>
            <person name="Yu H."/>
            <person name="Fang D."/>
            <person name="Li Y."/>
            <person name="Wang X."/>
            <person name="Wang W."/>
            <person name="Dong Y."/>
            <person name="Xiao B."/>
        </authorList>
    </citation>
    <scope>NUCLEOTIDE SEQUENCE [LARGE SCALE GENOMIC DNA]</scope>
    <source>
        <strain evidence="2">race 1</strain>
    </source>
</reference>
<dbReference type="AlphaFoldDB" id="A0A0W8DPS4"/>
<comment type="caution">
    <text evidence="1">The sequence shown here is derived from an EMBL/GenBank/DDBJ whole genome shotgun (WGS) entry which is preliminary data.</text>
</comment>
<evidence type="ECO:0000313" key="1">
    <source>
        <dbReference type="EMBL" id="KUF98353.1"/>
    </source>
</evidence>
<accession>A0A0W8DPS4</accession>
<organism evidence="1 2">
    <name type="scientific">Phytophthora nicotianae</name>
    <name type="common">Potato buckeye rot agent</name>
    <name type="synonym">Phytophthora parasitica</name>
    <dbReference type="NCBI Taxonomy" id="4792"/>
    <lineage>
        <taxon>Eukaryota</taxon>
        <taxon>Sar</taxon>
        <taxon>Stramenopiles</taxon>
        <taxon>Oomycota</taxon>
        <taxon>Peronosporomycetes</taxon>
        <taxon>Peronosporales</taxon>
        <taxon>Peronosporaceae</taxon>
        <taxon>Phytophthora</taxon>
    </lineage>
</organism>
<protein>
    <submittedName>
        <fullName evidence="1">Dual specificity mitogen-activated protein kinase kinase 1</fullName>
    </submittedName>
</protein>
<keyword evidence="1" id="KW-0808">Transferase</keyword>
<evidence type="ECO:0000313" key="2">
    <source>
        <dbReference type="Proteomes" id="UP000054636"/>
    </source>
</evidence>